<dbReference type="OMA" id="PAMESEW"/>
<dbReference type="AlphaFoldDB" id="U4LK49"/>
<dbReference type="PANTHER" id="PTHR12172:SF0">
    <property type="entry name" value="CELL CYCLE CHECKPOINT PROTEIN RAD17"/>
    <property type="match status" value="1"/>
</dbReference>
<dbReference type="OrthoDB" id="10265971at2759"/>
<keyword evidence="3" id="KW-0547">Nucleotide-binding</keyword>
<dbReference type="SUPFAM" id="SSF52540">
    <property type="entry name" value="P-loop containing nucleoside triphosphate hydrolases"/>
    <property type="match status" value="1"/>
</dbReference>
<keyword evidence="5" id="KW-0067">ATP-binding</keyword>
<dbReference type="GO" id="GO:0033314">
    <property type="term" value="P:mitotic DNA replication checkpoint signaling"/>
    <property type="evidence" value="ECO:0007669"/>
    <property type="project" value="TreeGrafter"/>
</dbReference>
<proteinExistence type="inferred from homology"/>
<dbReference type="InterPro" id="IPR027417">
    <property type="entry name" value="P-loop_NTPase"/>
</dbReference>
<dbReference type="Gene3D" id="3.40.50.300">
    <property type="entry name" value="P-loop containing nucleotide triphosphate hydrolases"/>
    <property type="match status" value="1"/>
</dbReference>
<keyword evidence="4" id="KW-0227">DNA damage</keyword>
<evidence type="ECO:0000313" key="11">
    <source>
        <dbReference type="Proteomes" id="UP000018144"/>
    </source>
</evidence>
<comment type="subcellular location">
    <subcellularLocation>
        <location evidence="1">Nucleus</location>
    </subcellularLocation>
</comment>
<dbReference type="PANTHER" id="PTHR12172">
    <property type="entry name" value="CELL CYCLE CHECKPOINT PROTEIN RAD17"/>
    <property type="match status" value="1"/>
</dbReference>
<evidence type="ECO:0000256" key="2">
    <source>
        <dbReference type="ARBA" id="ARBA00006168"/>
    </source>
</evidence>
<feature type="domain" description="Checkpoint protein RAD24-like helical bundle" evidence="9">
    <location>
        <begin position="509"/>
        <end position="619"/>
    </location>
</feature>
<reference evidence="10 11" key="1">
    <citation type="journal article" date="2013" name="PLoS Genet.">
        <title>The genome and development-dependent transcriptomes of Pyronema confluens: a window into fungal evolution.</title>
        <authorList>
            <person name="Traeger S."/>
            <person name="Altegoer F."/>
            <person name="Freitag M."/>
            <person name="Gabaldon T."/>
            <person name="Kempken F."/>
            <person name="Kumar A."/>
            <person name="Marcet-Houben M."/>
            <person name="Poggeler S."/>
            <person name="Stajich J.E."/>
            <person name="Nowrousian M."/>
        </authorList>
    </citation>
    <scope>NUCLEOTIDE SEQUENCE [LARGE SCALE GENOMIC DNA]</scope>
    <source>
        <strain evidence="11">CBS 100304</strain>
        <tissue evidence="10">Vegetative mycelium</tissue>
    </source>
</reference>
<sequence>MAGLPSKKRRRTIIDSEDEEDEPIESRSSSSKAPPTRRTSTRTASSNKAASNKAPPKATAKPPVKVPPRQSPVKNQSKKLAGKYSLLHSFFGVPPEGDRKANEVVEDAIEEVSDDDSMPTKPRVRVLKDSNLQPHLVVSKPGLSNVKSATSTKPPPIGKVSTPTTKKIEGCHPLKAVQRKLRCANSVIDARTWPEKFEPQSVAELAIHKTKVKEVRTWLENVLIRSTRQRMLVLKGPAGTGKTATVIALAKELGVEILEWRNPQITTPGDAYGEGGAFAAGLSGMFEEFVGRAGTFGSLELAPSAGPGHGKSPAASSKITTNLEDGKPKFIIIEDFPNTLFTSSTVPLQAFRHSIKSFLAIPSPPQGAPPFPPLILIITETPSITGPQSFTAHRLLSPEILHHPLVREINFNKIAPTYMFRALSVIVAKEARESSRKFGPSKAVLDALSISGDIRSAIMGLEFLAMNGDMPDTGFQERISASKRRGKRPDDQPLTAKERAMIESVTNRESTYGIFHSIGKVLYNKRYGDDPEDDYHAPPLRPPLSTLPYHARAVRTNLDTLIDDTGTDPQTFIQGLHENYLLSCNPGGVPRLPTSDEDVVDCYNGCLDYLSDSDILGSRQWNGYNNDDDNSSNIRADEISFHTAVRGIMLSLPSPVKRFLEPKGGANKMNYPTSARLWKEKQEVVDTVDWFVVKNRVISPCAGGVNEALLERMPYMALIERRRDWARRQQGAFKRGVPAMESEWDLPTKVAIEKATVFKGVGRPSDEPVSDAEEEGEPRKWRKKEKQELPDVEIPIGEKLVLSDDDIEDF</sequence>
<feature type="region of interest" description="Disordered" evidence="8">
    <location>
        <begin position="1"/>
        <end position="80"/>
    </location>
</feature>
<evidence type="ECO:0000259" key="9">
    <source>
        <dbReference type="Pfam" id="PF25812"/>
    </source>
</evidence>
<comment type="similarity">
    <text evidence="2">Belongs to the rad17/RAD24 family.</text>
</comment>
<dbReference type="EMBL" id="HF935806">
    <property type="protein sequence ID" value="CCX32298.1"/>
    <property type="molecule type" value="Genomic_DNA"/>
</dbReference>
<dbReference type="GO" id="GO:0005634">
    <property type="term" value="C:nucleus"/>
    <property type="evidence" value="ECO:0007669"/>
    <property type="project" value="UniProtKB-SubCell"/>
</dbReference>
<keyword evidence="7" id="KW-0131">Cell cycle</keyword>
<evidence type="ECO:0000256" key="5">
    <source>
        <dbReference type="ARBA" id="ARBA00022840"/>
    </source>
</evidence>
<dbReference type="eggNOG" id="KOG1970">
    <property type="taxonomic scope" value="Eukaryota"/>
</dbReference>
<evidence type="ECO:0000256" key="8">
    <source>
        <dbReference type="SAM" id="MobiDB-lite"/>
    </source>
</evidence>
<evidence type="ECO:0000256" key="6">
    <source>
        <dbReference type="ARBA" id="ARBA00023242"/>
    </source>
</evidence>
<evidence type="ECO:0000256" key="1">
    <source>
        <dbReference type="ARBA" id="ARBA00004123"/>
    </source>
</evidence>
<dbReference type="GO" id="GO:0003689">
    <property type="term" value="F:DNA clamp loader activity"/>
    <property type="evidence" value="ECO:0007669"/>
    <property type="project" value="TreeGrafter"/>
</dbReference>
<evidence type="ECO:0000256" key="7">
    <source>
        <dbReference type="ARBA" id="ARBA00023306"/>
    </source>
</evidence>
<feature type="compositionally biased region" description="Basic residues" evidence="8">
    <location>
        <begin position="1"/>
        <end position="11"/>
    </location>
</feature>
<protein>
    <submittedName>
        <fullName evidence="10">Similar to Checkpoint protein rad17 acc. no. P50531</fullName>
    </submittedName>
</protein>
<organism evidence="10 11">
    <name type="scientific">Pyronema omphalodes (strain CBS 100304)</name>
    <name type="common">Pyronema confluens</name>
    <dbReference type="NCBI Taxonomy" id="1076935"/>
    <lineage>
        <taxon>Eukaryota</taxon>
        <taxon>Fungi</taxon>
        <taxon>Dikarya</taxon>
        <taxon>Ascomycota</taxon>
        <taxon>Pezizomycotina</taxon>
        <taxon>Pezizomycetes</taxon>
        <taxon>Pezizales</taxon>
        <taxon>Pyronemataceae</taxon>
        <taxon>Pyronema</taxon>
    </lineage>
</organism>
<dbReference type="Pfam" id="PF03215">
    <property type="entry name" value="Rad17"/>
    <property type="match status" value="1"/>
</dbReference>
<dbReference type="Proteomes" id="UP000018144">
    <property type="component" value="Unassembled WGS sequence"/>
</dbReference>
<gene>
    <name evidence="10" type="ORF">PCON_12919</name>
</gene>
<dbReference type="GO" id="GO:0000077">
    <property type="term" value="P:DNA damage checkpoint signaling"/>
    <property type="evidence" value="ECO:0007669"/>
    <property type="project" value="TreeGrafter"/>
</dbReference>
<accession>U4LK49</accession>
<evidence type="ECO:0000313" key="10">
    <source>
        <dbReference type="EMBL" id="CCX32298.1"/>
    </source>
</evidence>
<evidence type="ECO:0000256" key="4">
    <source>
        <dbReference type="ARBA" id="ARBA00022763"/>
    </source>
</evidence>
<dbReference type="GO" id="GO:0003682">
    <property type="term" value="F:chromatin binding"/>
    <property type="evidence" value="ECO:0007669"/>
    <property type="project" value="TreeGrafter"/>
</dbReference>
<name>U4LK49_PYROM</name>
<feature type="region of interest" description="Disordered" evidence="8">
    <location>
        <begin position="761"/>
        <end position="788"/>
    </location>
</feature>
<feature type="compositionally biased region" description="Low complexity" evidence="8">
    <location>
        <begin position="26"/>
        <end position="63"/>
    </location>
</feature>
<dbReference type="GO" id="GO:0006281">
    <property type="term" value="P:DNA repair"/>
    <property type="evidence" value="ECO:0007669"/>
    <property type="project" value="InterPro"/>
</dbReference>
<dbReference type="GO" id="GO:0005524">
    <property type="term" value="F:ATP binding"/>
    <property type="evidence" value="ECO:0007669"/>
    <property type="project" value="UniProtKB-KW"/>
</dbReference>
<dbReference type="InterPro" id="IPR057927">
    <property type="entry name" value="RAD24-like_helical"/>
</dbReference>
<dbReference type="STRING" id="1076935.U4LK49"/>
<feature type="region of interest" description="Disordered" evidence="8">
    <location>
        <begin position="144"/>
        <end position="165"/>
    </location>
</feature>
<keyword evidence="6" id="KW-0539">Nucleus</keyword>
<keyword evidence="11" id="KW-1185">Reference proteome</keyword>
<dbReference type="InterPro" id="IPR004582">
    <property type="entry name" value="Checkpoint_prot_Rad17_Rad24"/>
</dbReference>
<evidence type="ECO:0000256" key="3">
    <source>
        <dbReference type="ARBA" id="ARBA00022741"/>
    </source>
</evidence>
<dbReference type="Pfam" id="PF25812">
    <property type="entry name" value="RAD24_helical"/>
    <property type="match status" value="1"/>
</dbReference>
<feature type="region of interest" description="Disordered" evidence="8">
    <location>
        <begin position="474"/>
        <end position="496"/>
    </location>
</feature>